<gene>
    <name evidence="2" type="ORF">F383_37932</name>
</gene>
<organism evidence="2 3">
    <name type="scientific">Gossypium arboreum</name>
    <name type="common">Tree cotton</name>
    <name type="synonym">Gossypium nanking</name>
    <dbReference type="NCBI Taxonomy" id="29729"/>
    <lineage>
        <taxon>Eukaryota</taxon>
        <taxon>Viridiplantae</taxon>
        <taxon>Streptophyta</taxon>
        <taxon>Embryophyta</taxon>
        <taxon>Tracheophyta</taxon>
        <taxon>Spermatophyta</taxon>
        <taxon>Magnoliopsida</taxon>
        <taxon>eudicotyledons</taxon>
        <taxon>Gunneridae</taxon>
        <taxon>Pentapetalae</taxon>
        <taxon>rosids</taxon>
        <taxon>malvids</taxon>
        <taxon>Malvales</taxon>
        <taxon>Malvaceae</taxon>
        <taxon>Malvoideae</taxon>
        <taxon>Gossypium</taxon>
    </lineage>
</organism>
<name>A0A0B0MGF4_GOSAR</name>
<keyword evidence="3" id="KW-1185">Reference proteome</keyword>
<dbReference type="AlphaFoldDB" id="A0A0B0MGF4"/>
<dbReference type="EMBL" id="JRRC01042484">
    <property type="protein sequence ID" value="KHF98528.1"/>
    <property type="molecule type" value="Genomic_DNA"/>
</dbReference>
<feature type="compositionally biased region" description="Basic residues" evidence="1">
    <location>
        <begin position="1"/>
        <end position="14"/>
    </location>
</feature>
<comment type="caution">
    <text evidence="2">The sequence shown here is derived from an EMBL/GenBank/DDBJ whole genome shotgun (WGS) entry which is preliminary data.</text>
</comment>
<evidence type="ECO:0000313" key="2">
    <source>
        <dbReference type="EMBL" id="KHF98528.1"/>
    </source>
</evidence>
<evidence type="ECO:0000313" key="3">
    <source>
        <dbReference type="Proteomes" id="UP000032142"/>
    </source>
</evidence>
<dbReference type="Proteomes" id="UP000032142">
    <property type="component" value="Unassembled WGS sequence"/>
</dbReference>
<reference evidence="3" key="1">
    <citation type="submission" date="2014-09" db="EMBL/GenBank/DDBJ databases">
        <authorList>
            <person name="Mudge J."/>
            <person name="Ramaraj T."/>
            <person name="Lindquist I.E."/>
            <person name="Bharti A.K."/>
            <person name="Sundararajan A."/>
            <person name="Cameron C.T."/>
            <person name="Woodward J.E."/>
            <person name="May G.D."/>
            <person name="Brubaker C."/>
            <person name="Broadhvest J."/>
            <person name="Wilkins T.A."/>
        </authorList>
    </citation>
    <scope>NUCLEOTIDE SEQUENCE</scope>
    <source>
        <strain evidence="3">cv. AKA8401</strain>
    </source>
</reference>
<protein>
    <submittedName>
        <fullName evidence="2">Uncharacterized protein</fullName>
    </submittedName>
</protein>
<accession>A0A0B0MGF4</accession>
<evidence type="ECO:0000256" key="1">
    <source>
        <dbReference type="SAM" id="MobiDB-lite"/>
    </source>
</evidence>
<proteinExistence type="predicted"/>
<feature type="region of interest" description="Disordered" evidence="1">
    <location>
        <begin position="1"/>
        <end position="20"/>
    </location>
</feature>
<sequence length="20" mass="2536">MFPSTRRHRSHRVWRSGPER</sequence>